<sequence length="103" mass="10583">MSELLDLSFDPYAAIAVGGTVVLAVGLVTVDPALLVSGLGLCIFGARGALSDFSLHPATIVALAVVVYLVVAYRETIPQGVLIAGTVFFTGISLAVLVLKRHS</sequence>
<feature type="transmembrane region" description="Helical" evidence="1">
    <location>
        <begin position="77"/>
        <end position="99"/>
    </location>
</feature>
<dbReference type="EMBL" id="JAMQOS010000008">
    <property type="protein sequence ID" value="MDS0284387.1"/>
    <property type="molecule type" value="Genomic_DNA"/>
</dbReference>
<name>A0ABU2FVT1_9EURY</name>
<dbReference type="RefSeq" id="WP_310902075.1">
    <property type="nucleotide sequence ID" value="NZ_JAMQOS010000008.1"/>
</dbReference>
<feature type="transmembrane region" description="Helical" evidence="1">
    <location>
        <begin position="53"/>
        <end position="71"/>
    </location>
</feature>
<gene>
    <name evidence="2" type="ORF">NDI86_20030</name>
</gene>
<reference evidence="2 3" key="1">
    <citation type="submission" date="2022-06" db="EMBL/GenBank/DDBJ databases">
        <title>Halomicroarcula sp. a new haloarchaeum isolate from saline soil.</title>
        <authorList>
            <person name="Strakova D."/>
            <person name="Galisteo C."/>
            <person name="Sanchez-Porro C."/>
            <person name="Ventosa A."/>
        </authorList>
    </citation>
    <scope>NUCLEOTIDE SEQUENCE [LARGE SCALE GENOMIC DNA]</scope>
    <source>
        <strain evidence="2 3">S3CR25-11</strain>
    </source>
</reference>
<keyword evidence="1" id="KW-0812">Transmembrane</keyword>
<evidence type="ECO:0000313" key="2">
    <source>
        <dbReference type="EMBL" id="MDS0284387.1"/>
    </source>
</evidence>
<proteinExistence type="predicted"/>
<evidence type="ECO:0000313" key="3">
    <source>
        <dbReference type="Proteomes" id="UP001268864"/>
    </source>
</evidence>
<protein>
    <submittedName>
        <fullName evidence="2">Uncharacterized protein</fullName>
    </submittedName>
</protein>
<comment type="caution">
    <text evidence="2">The sequence shown here is derived from an EMBL/GenBank/DDBJ whole genome shotgun (WGS) entry which is preliminary data.</text>
</comment>
<keyword evidence="1" id="KW-1133">Transmembrane helix</keyword>
<evidence type="ECO:0000256" key="1">
    <source>
        <dbReference type="SAM" id="Phobius"/>
    </source>
</evidence>
<keyword evidence="1" id="KW-0472">Membrane</keyword>
<keyword evidence="3" id="KW-1185">Reference proteome</keyword>
<accession>A0ABU2FVT1</accession>
<dbReference type="Proteomes" id="UP001268864">
    <property type="component" value="Unassembled WGS sequence"/>
</dbReference>
<organism evidence="2 3">
    <name type="scientific">Haloarcula onubensis</name>
    <dbReference type="NCBI Taxonomy" id="2950539"/>
    <lineage>
        <taxon>Archaea</taxon>
        <taxon>Methanobacteriati</taxon>
        <taxon>Methanobacteriota</taxon>
        <taxon>Stenosarchaea group</taxon>
        <taxon>Halobacteria</taxon>
        <taxon>Halobacteriales</taxon>
        <taxon>Haloarculaceae</taxon>
        <taxon>Haloarcula</taxon>
    </lineage>
</organism>
<feature type="transmembrane region" description="Helical" evidence="1">
    <location>
        <begin position="12"/>
        <end position="41"/>
    </location>
</feature>